<evidence type="ECO:0000256" key="1">
    <source>
        <dbReference type="SAM" id="MobiDB-lite"/>
    </source>
</evidence>
<proteinExistence type="predicted"/>
<organism evidence="2">
    <name type="scientific">Salix viminalis</name>
    <name type="common">Common osier</name>
    <name type="synonym">Basket willow</name>
    <dbReference type="NCBI Taxonomy" id="40686"/>
    <lineage>
        <taxon>Eukaryota</taxon>
        <taxon>Viridiplantae</taxon>
        <taxon>Streptophyta</taxon>
        <taxon>Embryophyta</taxon>
        <taxon>Tracheophyta</taxon>
        <taxon>Spermatophyta</taxon>
        <taxon>Magnoliopsida</taxon>
        <taxon>eudicotyledons</taxon>
        <taxon>Gunneridae</taxon>
        <taxon>Pentapetalae</taxon>
        <taxon>rosids</taxon>
        <taxon>fabids</taxon>
        <taxon>Malpighiales</taxon>
        <taxon>Salicaceae</taxon>
        <taxon>Saliceae</taxon>
        <taxon>Salix</taxon>
    </lineage>
</organism>
<dbReference type="EMBL" id="CAADRP010001446">
    <property type="protein sequence ID" value="VFU38921.1"/>
    <property type="molecule type" value="Genomic_DNA"/>
</dbReference>
<sequence>MSVRPIAIPIVLLLPSHSNSVSSSTALVLPPDCHSGSSNVHVDGTSVFKPVQPGGDGSLDPNLDPGRVTDGKKQEGDFTLAVKIAGTEDVEIPLLSFLEFFQQS</sequence>
<dbReference type="AlphaFoldDB" id="A0A6N2LDB7"/>
<accession>A0A6N2LDB7</accession>
<gene>
    <name evidence="2" type="ORF">SVIM_LOCUS213950</name>
</gene>
<reference evidence="2" key="1">
    <citation type="submission" date="2019-03" db="EMBL/GenBank/DDBJ databases">
        <authorList>
            <person name="Mank J."/>
            <person name="Almeida P."/>
        </authorList>
    </citation>
    <scope>NUCLEOTIDE SEQUENCE</scope>
    <source>
        <strain evidence="2">78183</strain>
    </source>
</reference>
<name>A0A6N2LDB7_SALVM</name>
<feature type="region of interest" description="Disordered" evidence="1">
    <location>
        <begin position="40"/>
        <end position="72"/>
    </location>
</feature>
<evidence type="ECO:0000313" key="2">
    <source>
        <dbReference type="EMBL" id="VFU38921.1"/>
    </source>
</evidence>
<protein>
    <submittedName>
        <fullName evidence="2">Uncharacterized protein</fullName>
    </submittedName>
</protein>